<evidence type="ECO:0008006" key="3">
    <source>
        <dbReference type="Google" id="ProtNLM"/>
    </source>
</evidence>
<dbReference type="RefSeq" id="WP_229725763.1">
    <property type="nucleotide sequence ID" value="NZ_BMOF01000026.1"/>
</dbReference>
<dbReference type="EMBL" id="BMOF01000026">
    <property type="protein sequence ID" value="GGK01308.1"/>
    <property type="molecule type" value="Genomic_DNA"/>
</dbReference>
<name>A0A8J3B845_9BACI</name>
<evidence type="ECO:0000313" key="2">
    <source>
        <dbReference type="Proteomes" id="UP000637720"/>
    </source>
</evidence>
<dbReference type="AlphaFoldDB" id="A0A8J3B845"/>
<organism evidence="1 2">
    <name type="scientific">Calditerricola satsumensis</name>
    <dbReference type="NCBI Taxonomy" id="373054"/>
    <lineage>
        <taxon>Bacteria</taxon>
        <taxon>Bacillati</taxon>
        <taxon>Bacillota</taxon>
        <taxon>Bacilli</taxon>
        <taxon>Bacillales</taxon>
        <taxon>Bacillaceae</taxon>
        <taxon>Calditerricola</taxon>
    </lineage>
</organism>
<sequence length="57" mass="6708">MTNFRSRAVPERLGFRLEGVLRGVERFADGSYRDHAVYAMLAEEWRERRAKQVPPKT</sequence>
<gene>
    <name evidence="1" type="ORF">GCM10007043_14210</name>
</gene>
<keyword evidence="2" id="KW-1185">Reference proteome</keyword>
<reference evidence="1" key="2">
    <citation type="submission" date="2020-09" db="EMBL/GenBank/DDBJ databases">
        <authorList>
            <person name="Sun Q."/>
            <person name="Ohkuma M."/>
        </authorList>
    </citation>
    <scope>NUCLEOTIDE SEQUENCE</scope>
    <source>
        <strain evidence="1">JCM 14719</strain>
    </source>
</reference>
<comment type="caution">
    <text evidence="1">The sequence shown here is derived from an EMBL/GenBank/DDBJ whole genome shotgun (WGS) entry which is preliminary data.</text>
</comment>
<dbReference type="SUPFAM" id="SSF55729">
    <property type="entry name" value="Acyl-CoA N-acyltransferases (Nat)"/>
    <property type="match status" value="1"/>
</dbReference>
<dbReference type="InterPro" id="IPR016181">
    <property type="entry name" value="Acyl_CoA_acyltransferase"/>
</dbReference>
<protein>
    <recommendedName>
        <fullName evidence="3">N-acetyltransferase domain-containing protein</fullName>
    </recommendedName>
</protein>
<accession>A0A8J3B845</accession>
<reference evidence="1" key="1">
    <citation type="journal article" date="2014" name="Int. J. Syst. Evol. Microbiol.">
        <title>Complete genome sequence of Corynebacterium casei LMG S-19264T (=DSM 44701T), isolated from a smear-ripened cheese.</title>
        <authorList>
            <consortium name="US DOE Joint Genome Institute (JGI-PGF)"/>
            <person name="Walter F."/>
            <person name="Albersmeier A."/>
            <person name="Kalinowski J."/>
            <person name="Ruckert C."/>
        </authorList>
    </citation>
    <scope>NUCLEOTIDE SEQUENCE</scope>
    <source>
        <strain evidence="1">JCM 14719</strain>
    </source>
</reference>
<evidence type="ECO:0000313" key="1">
    <source>
        <dbReference type="EMBL" id="GGK01308.1"/>
    </source>
</evidence>
<proteinExistence type="predicted"/>
<dbReference type="Gene3D" id="3.40.630.30">
    <property type="match status" value="1"/>
</dbReference>
<dbReference type="Proteomes" id="UP000637720">
    <property type="component" value="Unassembled WGS sequence"/>
</dbReference>